<dbReference type="Pfam" id="PF03073">
    <property type="entry name" value="TspO_MBR"/>
    <property type="match status" value="1"/>
</dbReference>
<dbReference type="KEGG" id="caml:H6X83_13015"/>
<keyword evidence="4 6" id="KW-1133">Transmembrane helix</keyword>
<dbReference type="InterPro" id="IPR038330">
    <property type="entry name" value="TspO/MBR-related_sf"/>
</dbReference>
<organism evidence="7 8">
    <name type="scientific">Caproicibacterium amylolyticum</name>
    <dbReference type="NCBI Taxonomy" id="2766537"/>
    <lineage>
        <taxon>Bacteria</taxon>
        <taxon>Bacillati</taxon>
        <taxon>Bacillota</taxon>
        <taxon>Clostridia</taxon>
        <taxon>Eubacteriales</taxon>
        <taxon>Oscillospiraceae</taxon>
        <taxon>Caproicibacterium</taxon>
    </lineage>
</organism>
<dbReference type="RefSeq" id="WP_212506888.1">
    <property type="nucleotide sequence ID" value="NZ_CP060696.1"/>
</dbReference>
<evidence type="ECO:0000256" key="5">
    <source>
        <dbReference type="ARBA" id="ARBA00023136"/>
    </source>
</evidence>
<evidence type="ECO:0000256" key="1">
    <source>
        <dbReference type="ARBA" id="ARBA00004141"/>
    </source>
</evidence>
<reference evidence="7 8" key="1">
    <citation type="submission" date="2020-08" db="EMBL/GenBank/DDBJ databases">
        <authorList>
            <person name="Ren C."/>
            <person name="Gu Y."/>
            <person name="Xu Y."/>
        </authorList>
    </citation>
    <scope>NUCLEOTIDE SEQUENCE [LARGE SCALE GENOMIC DNA]</scope>
    <source>
        <strain evidence="7 8">LBM18003</strain>
    </source>
</reference>
<keyword evidence="8" id="KW-1185">Reference proteome</keyword>
<evidence type="ECO:0000313" key="7">
    <source>
        <dbReference type="EMBL" id="QNO17825.1"/>
    </source>
</evidence>
<dbReference type="PANTHER" id="PTHR10057">
    <property type="entry name" value="PERIPHERAL-TYPE BENZODIAZEPINE RECEPTOR"/>
    <property type="match status" value="1"/>
</dbReference>
<evidence type="ECO:0000256" key="4">
    <source>
        <dbReference type="ARBA" id="ARBA00022989"/>
    </source>
</evidence>
<keyword evidence="5 6" id="KW-0472">Membrane</keyword>
<dbReference type="InterPro" id="IPR004307">
    <property type="entry name" value="TspO_MBR"/>
</dbReference>
<dbReference type="Gene3D" id="1.20.1260.100">
    <property type="entry name" value="TspO/MBR protein"/>
    <property type="match status" value="1"/>
</dbReference>
<keyword evidence="3 6" id="KW-0812">Transmembrane</keyword>
<dbReference type="GO" id="GO:0016020">
    <property type="term" value="C:membrane"/>
    <property type="evidence" value="ECO:0007669"/>
    <property type="project" value="UniProtKB-SubCell"/>
</dbReference>
<evidence type="ECO:0000256" key="2">
    <source>
        <dbReference type="ARBA" id="ARBA00007524"/>
    </source>
</evidence>
<evidence type="ECO:0000256" key="6">
    <source>
        <dbReference type="SAM" id="Phobius"/>
    </source>
</evidence>
<gene>
    <name evidence="7" type="ORF">H6X83_13015</name>
</gene>
<comment type="similarity">
    <text evidence="2">Belongs to the TspO/BZRP family.</text>
</comment>
<dbReference type="EMBL" id="CP060696">
    <property type="protein sequence ID" value="QNO17825.1"/>
    <property type="molecule type" value="Genomic_DNA"/>
</dbReference>
<feature type="transmembrane region" description="Helical" evidence="6">
    <location>
        <begin position="9"/>
        <end position="27"/>
    </location>
</feature>
<sequence length="156" mass="17951">MKSIQWKPLLINLLIPLAAGGLSGFLTKEHTSAFQNVRQPPLSPPDFLFPIVWTILFILMGISAYLIYTAESDQTQKALVLYGIQLAVNFIWPLIYFNLQNYLFAFILIILLWVLILAMILSFYQIDRTAAFLQIPYLCWVTFAAYLNCGVWILNR</sequence>
<dbReference type="GO" id="GO:0033013">
    <property type="term" value="P:tetrapyrrole metabolic process"/>
    <property type="evidence" value="ECO:0007669"/>
    <property type="project" value="UniProtKB-ARBA"/>
</dbReference>
<dbReference type="AlphaFoldDB" id="A0A7G9WGL3"/>
<protein>
    <submittedName>
        <fullName evidence="7">Tryptophan-rich sensory protein</fullName>
    </submittedName>
</protein>
<feature type="transmembrane region" description="Helical" evidence="6">
    <location>
        <begin position="79"/>
        <end position="97"/>
    </location>
</feature>
<feature type="transmembrane region" description="Helical" evidence="6">
    <location>
        <begin position="135"/>
        <end position="154"/>
    </location>
</feature>
<name>A0A7G9WGL3_9FIRM</name>
<dbReference type="Proteomes" id="UP000516046">
    <property type="component" value="Chromosome"/>
</dbReference>
<dbReference type="PIRSF" id="PIRSF005859">
    <property type="entry name" value="PBR"/>
    <property type="match status" value="1"/>
</dbReference>
<comment type="subcellular location">
    <subcellularLocation>
        <location evidence="1">Membrane</location>
        <topology evidence="1">Multi-pass membrane protein</topology>
    </subcellularLocation>
</comment>
<feature type="transmembrane region" description="Helical" evidence="6">
    <location>
        <begin position="47"/>
        <end position="67"/>
    </location>
</feature>
<dbReference type="FunFam" id="1.20.1260.100:FF:000001">
    <property type="entry name" value="translocator protein 2"/>
    <property type="match status" value="1"/>
</dbReference>
<evidence type="ECO:0000313" key="8">
    <source>
        <dbReference type="Proteomes" id="UP000516046"/>
    </source>
</evidence>
<proteinExistence type="inferred from homology"/>
<dbReference type="PANTHER" id="PTHR10057:SF0">
    <property type="entry name" value="TRANSLOCATOR PROTEIN"/>
    <property type="match status" value="1"/>
</dbReference>
<feature type="transmembrane region" description="Helical" evidence="6">
    <location>
        <begin position="103"/>
        <end position="123"/>
    </location>
</feature>
<accession>A0A7G9WGL3</accession>
<dbReference type="CDD" id="cd15904">
    <property type="entry name" value="TSPO_MBR"/>
    <property type="match status" value="1"/>
</dbReference>
<evidence type="ECO:0000256" key="3">
    <source>
        <dbReference type="ARBA" id="ARBA00022692"/>
    </source>
</evidence>